<gene>
    <name evidence="2" type="ORF">DI616_03855</name>
</gene>
<evidence type="ECO:0000313" key="3">
    <source>
        <dbReference type="Proteomes" id="UP000315344"/>
    </source>
</evidence>
<dbReference type="Proteomes" id="UP000315344">
    <property type="component" value="Unassembled WGS sequence"/>
</dbReference>
<dbReference type="Gene3D" id="2.170.16.10">
    <property type="entry name" value="Hedgehog/Intein (Hint) domain"/>
    <property type="match status" value="1"/>
</dbReference>
<name>A0A533IBV8_PARDE</name>
<comment type="caution">
    <text evidence="2">The sequence shown here is derived from an EMBL/GenBank/DDBJ whole genome shotgun (WGS) entry which is preliminary data.</text>
</comment>
<sequence length="218" mass="23860">MAETSIPPSYLSSICFAAGTMIETANGPRPVETLRAGDLIVTRDRGLRPLGWIGQRHLSARLLDLSPNLRPIRLKKDALAPGIPASDLTVSPQHRILVSSQIVKRLTGVTDALVAAKHLCGMPGIAVAPAPDGIDYFHLLFDRHELVFSNGCWTESLFTGPQAMISVGPAARREIRALFPDLFTDPDITRETARLSMKGRDARELTRRHLKNAKPLIC</sequence>
<reference evidence="2 3" key="1">
    <citation type="journal article" date="2017" name="Nat. Commun.">
        <title>In situ click chemistry generation of cyclooxygenase-2 inhibitors.</title>
        <authorList>
            <person name="Bhardwaj A."/>
            <person name="Kaur J."/>
            <person name="Wuest M."/>
            <person name="Wuest F."/>
        </authorList>
    </citation>
    <scope>NUCLEOTIDE SEQUENCE [LARGE SCALE GENOMIC DNA]</scope>
    <source>
        <strain evidence="2">S2_012_000_R3_94</strain>
    </source>
</reference>
<proteinExistence type="predicted"/>
<dbReference type="InterPro" id="IPR036844">
    <property type="entry name" value="Hint_dom_sf"/>
</dbReference>
<evidence type="ECO:0000259" key="1">
    <source>
        <dbReference type="Pfam" id="PF13403"/>
    </source>
</evidence>
<dbReference type="InterPro" id="IPR028992">
    <property type="entry name" value="Hedgehog/Intein_dom"/>
</dbReference>
<dbReference type="AlphaFoldDB" id="A0A533IBV8"/>
<dbReference type="SUPFAM" id="SSF51294">
    <property type="entry name" value="Hedgehog/intein (Hint) domain"/>
    <property type="match status" value="1"/>
</dbReference>
<evidence type="ECO:0000313" key="2">
    <source>
        <dbReference type="EMBL" id="TKW68345.1"/>
    </source>
</evidence>
<feature type="domain" description="Hedgehog/Intein (Hint)" evidence="1">
    <location>
        <begin position="14"/>
        <end position="160"/>
    </location>
</feature>
<accession>A0A533IBV8</accession>
<organism evidence="2 3">
    <name type="scientific">Paracoccus denitrificans</name>
    <dbReference type="NCBI Taxonomy" id="266"/>
    <lineage>
        <taxon>Bacteria</taxon>
        <taxon>Pseudomonadati</taxon>
        <taxon>Pseudomonadota</taxon>
        <taxon>Alphaproteobacteria</taxon>
        <taxon>Rhodobacterales</taxon>
        <taxon>Paracoccaceae</taxon>
        <taxon>Paracoccus</taxon>
    </lineage>
</organism>
<protein>
    <submittedName>
        <fullName evidence="2">Hint domain-containing protein</fullName>
    </submittedName>
</protein>
<dbReference type="EMBL" id="VAFL01000002">
    <property type="protein sequence ID" value="TKW68345.1"/>
    <property type="molecule type" value="Genomic_DNA"/>
</dbReference>
<dbReference type="Pfam" id="PF13403">
    <property type="entry name" value="Hint_2"/>
    <property type="match status" value="1"/>
</dbReference>